<evidence type="ECO:0000313" key="2">
    <source>
        <dbReference type="Proteomes" id="UP000321258"/>
    </source>
</evidence>
<protein>
    <submittedName>
        <fullName evidence="1">Uncharacterized protein</fullName>
    </submittedName>
</protein>
<sequence length="91" mass="9641">MQIYLVGVVDLADHPARDARHTYAVLSRDSREAMAAVIRRHEGWFGVDLLGTAPSLDAAEPLIVGEPKCLSSEAIGRSIPCMNPSGVPSAG</sequence>
<reference evidence="1 2" key="1">
    <citation type="submission" date="2019-07" db="EMBL/GenBank/DDBJ databases">
        <title>Whole genome shotgun sequence of Methylobacterium haplocladii NBRC 107714.</title>
        <authorList>
            <person name="Hosoyama A."/>
            <person name="Uohara A."/>
            <person name="Ohji S."/>
            <person name="Ichikawa N."/>
        </authorList>
    </citation>
    <scope>NUCLEOTIDE SEQUENCE [LARGE SCALE GENOMIC DNA]</scope>
    <source>
        <strain evidence="1 2">NBRC 107714</strain>
    </source>
</reference>
<dbReference type="AlphaFoldDB" id="A0A512ITT6"/>
<gene>
    <name evidence="1" type="ORF">MHA02_35040</name>
</gene>
<proteinExistence type="predicted"/>
<keyword evidence="2" id="KW-1185">Reference proteome</keyword>
<dbReference type="EMBL" id="BJZT01000039">
    <property type="protein sequence ID" value="GEP01117.1"/>
    <property type="molecule type" value="Genomic_DNA"/>
</dbReference>
<evidence type="ECO:0000313" key="1">
    <source>
        <dbReference type="EMBL" id="GEP01117.1"/>
    </source>
</evidence>
<accession>A0A512ITT6</accession>
<comment type="caution">
    <text evidence="1">The sequence shown here is derived from an EMBL/GenBank/DDBJ whole genome shotgun (WGS) entry which is preliminary data.</text>
</comment>
<dbReference type="Proteomes" id="UP000321258">
    <property type="component" value="Unassembled WGS sequence"/>
</dbReference>
<dbReference type="RefSeq" id="WP_147081135.1">
    <property type="nucleotide sequence ID" value="NZ_BPQN01000012.1"/>
</dbReference>
<name>A0A512ITT6_9HYPH</name>
<organism evidence="1 2">
    <name type="scientific">Methylobacterium haplocladii</name>
    <dbReference type="NCBI Taxonomy" id="1176176"/>
    <lineage>
        <taxon>Bacteria</taxon>
        <taxon>Pseudomonadati</taxon>
        <taxon>Pseudomonadota</taxon>
        <taxon>Alphaproteobacteria</taxon>
        <taxon>Hyphomicrobiales</taxon>
        <taxon>Methylobacteriaceae</taxon>
        <taxon>Methylobacterium</taxon>
    </lineage>
</organism>